<reference evidence="2" key="1">
    <citation type="submission" date="2023-03" db="EMBL/GenBank/DDBJ databases">
        <title>Edaphobacter sp.</title>
        <authorList>
            <person name="Huber K.J."/>
            <person name="Papendorf J."/>
            <person name="Pilke C."/>
            <person name="Bunk B."/>
            <person name="Sproeer C."/>
            <person name="Pester M."/>
        </authorList>
    </citation>
    <scope>NUCLEOTIDE SEQUENCE</scope>
    <source>
        <strain evidence="2">DSM 110680</strain>
    </source>
</reference>
<dbReference type="SUPFAM" id="SSF55486">
    <property type="entry name" value="Metalloproteases ('zincins'), catalytic domain"/>
    <property type="match status" value="1"/>
</dbReference>
<dbReference type="GO" id="GO:0008237">
    <property type="term" value="F:metallopeptidase activity"/>
    <property type="evidence" value="ECO:0007669"/>
    <property type="project" value="InterPro"/>
</dbReference>
<keyword evidence="2" id="KW-0378">Hydrolase</keyword>
<dbReference type="PANTHER" id="PTHR11533">
    <property type="entry name" value="PROTEASE M1 ZINC METALLOPROTEASE"/>
    <property type="match status" value="1"/>
</dbReference>
<organism evidence="2">
    <name type="scientific">Telmatobacter sp. DSM 110680</name>
    <dbReference type="NCBI Taxonomy" id="3036704"/>
    <lineage>
        <taxon>Bacteria</taxon>
        <taxon>Pseudomonadati</taxon>
        <taxon>Acidobacteriota</taxon>
        <taxon>Terriglobia</taxon>
        <taxon>Terriglobales</taxon>
        <taxon>Acidobacteriaceae</taxon>
        <taxon>Telmatobacter</taxon>
    </lineage>
</organism>
<dbReference type="SUPFAM" id="SSF48452">
    <property type="entry name" value="TPR-like"/>
    <property type="match status" value="1"/>
</dbReference>
<keyword evidence="2" id="KW-0645">Protease</keyword>
<dbReference type="EMBL" id="CP121196">
    <property type="protein sequence ID" value="XBH19204.1"/>
    <property type="molecule type" value="Genomic_DNA"/>
</dbReference>
<dbReference type="GO" id="GO:0004177">
    <property type="term" value="F:aminopeptidase activity"/>
    <property type="evidence" value="ECO:0007669"/>
    <property type="project" value="UniProtKB-KW"/>
</dbReference>
<accession>A0AAU7DMT3</accession>
<evidence type="ECO:0000259" key="1">
    <source>
        <dbReference type="Pfam" id="PF01433"/>
    </source>
</evidence>
<dbReference type="InterPro" id="IPR011990">
    <property type="entry name" value="TPR-like_helical_dom_sf"/>
</dbReference>
<feature type="domain" description="Peptidase M1 membrane alanine aminopeptidase" evidence="1">
    <location>
        <begin position="331"/>
        <end position="474"/>
    </location>
</feature>
<dbReference type="AlphaFoldDB" id="A0AAU7DMT3"/>
<protein>
    <submittedName>
        <fullName evidence="2">M1 family aminopeptidase</fullName>
    </submittedName>
</protein>
<dbReference type="InterPro" id="IPR014782">
    <property type="entry name" value="Peptidase_M1_dom"/>
</dbReference>
<dbReference type="Gene3D" id="1.10.390.10">
    <property type="entry name" value="Neutral Protease Domain 2"/>
    <property type="match status" value="1"/>
</dbReference>
<evidence type="ECO:0000313" key="2">
    <source>
        <dbReference type="EMBL" id="XBH19204.1"/>
    </source>
</evidence>
<proteinExistence type="predicted"/>
<dbReference type="GO" id="GO:0008270">
    <property type="term" value="F:zinc ion binding"/>
    <property type="evidence" value="ECO:0007669"/>
    <property type="project" value="InterPro"/>
</dbReference>
<name>A0AAU7DMT3_9BACT</name>
<dbReference type="RefSeq" id="WP_348264419.1">
    <property type="nucleotide sequence ID" value="NZ_CP121196.1"/>
</dbReference>
<dbReference type="Pfam" id="PF01433">
    <property type="entry name" value="Peptidase_M1"/>
    <property type="match status" value="1"/>
</dbReference>
<dbReference type="Gene3D" id="1.25.40.10">
    <property type="entry name" value="Tetratricopeptide repeat domain"/>
    <property type="match status" value="1"/>
</dbReference>
<gene>
    <name evidence="2" type="ORF">P8935_07775</name>
</gene>
<keyword evidence="2" id="KW-0031">Aminopeptidase</keyword>
<dbReference type="InterPro" id="IPR050344">
    <property type="entry name" value="Peptidase_M1_aminopeptidases"/>
</dbReference>
<sequence>MTSKVLLGLGKNMRLIVKMTKLNSFVRRVCAACDFRPLAAITALVVGLFPALPVAAQRPERPTLDISAYVIDAEIDTTTHHLKAKATVTLTAPENSEMVSFGFHPALKVIKITDDAGKVLTGERSADGTIRVTPSAPIVSGHPSHWTFEYDGVITGSEDGPVEGLKLAAIQEPITYLLYPARWFPTTGLMTDRFTAEIHFRVPQGMRVISSGAQGGPHAVTLADGKPGDQFDFNWNKPGFPGTIIAGRFVGPISGGAGNVKVYLTVAHQAAGPQLAQTAAKEFDFFTDTFGGLESSHLNVVELPDDTLPAAWGPELAAIMGSRTGDKSGIRLLANTIAHQWWGSEVSPKTMSDAWITNGMSRYGELMYVEEENGKSALKAALQDVSAGALAYDTIPLSSSGRLNPFSPEFQSMTLEKGAMIFHMLRWEIGDKAFLETLKGTLSQFADKPLRAADLEKVAEAQSQEQLTPFFSQWVDGTGAPTFTNKYSVYRLGNGKGFRTIGQINQDLDLFRMPVDLRVETDGKTVDEKKDVVGTDTQYVVDTFGRPRHITIDPGDWVLKSSPDLQVRIAILKGQQLVAQNDLTGALAEYQKALEANSQSSLADYRIGEVLFTQRNFQASVNYYRDSLRGDGEPRWTECWSHIALGKIFDITGQRDRAVNEYRLAVQTNDNTQGCVNEGRQWLSKPYKQPDTDQ</sequence>
<dbReference type="InterPro" id="IPR027268">
    <property type="entry name" value="Peptidase_M4/M1_CTD_sf"/>
</dbReference>